<dbReference type="AlphaFoldDB" id="A0AAY5JZU6"/>
<evidence type="ECO:0000313" key="2">
    <source>
        <dbReference type="Proteomes" id="UP000265140"/>
    </source>
</evidence>
<reference evidence="1" key="2">
    <citation type="submission" date="2025-08" db="UniProtKB">
        <authorList>
            <consortium name="Ensembl"/>
        </authorList>
    </citation>
    <scope>IDENTIFICATION</scope>
</reference>
<reference evidence="1 2" key="1">
    <citation type="submission" date="2020-02" db="EMBL/GenBank/DDBJ databases">
        <title>Esox lucius (northern pike) genome, fEsoLuc1, primary haplotype.</title>
        <authorList>
            <person name="Myers G."/>
            <person name="Karagic N."/>
            <person name="Meyer A."/>
            <person name="Pippel M."/>
            <person name="Reichard M."/>
            <person name="Winkler S."/>
            <person name="Tracey A."/>
            <person name="Sims Y."/>
            <person name="Howe K."/>
            <person name="Rhie A."/>
            <person name="Formenti G."/>
            <person name="Durbin R."/>
            <person name="Fedrigo O."/>
            <person name="Jarvis E.D."/>
        </authorList>
    </citation>
    <scope>NUCLEOTIDE SEQUENCE [LARGE SCALE GENOMIC DNA]</scope>
</reference>
<protein>
    <recommendedName>
        <fullName evidence="3">Transposable element Tcb1 transposase</fullName>
    </recommendedName>
</protein>
<evidence type="ECO:0008006" key="3">
    <source>
        <dbReference type="Google" id="ProtNLM"/>
    </source>
</evidence>
<keyword evidence="2" id="KW-1185">Reference proteome</keyword>
<sequence length="108" mass="11819">MVTTVNAMFGGFNKACSEQDTIPTVKHGGGSLMFWGCVSSKGTGSLVKIDGKLNAACYQKIMADNLHSSARKLRMGPSCTFQHNNDPKHKARLTLQWLQQKKTAKDFA</sequence>
<reference evidence="1" key="3">
    <citation type="submission" date="2025-09" db="UniProtKB">
        <authorList>
            <consortium name="Ensembl"/>
        </authorList>
    </citation>
    <scope>IDENTIFICATION</scope>
</reference>
<organism evidence="1 2">
    <name type="scientific">Esox lucius</name>
    <name type="common">Northern pike</name>
    <dbReference type="NCBI Taxonomy" id="8010"/>
    <lineage>
        <taxon>Eukaryota</taxon>
        <taxon>Metazoa</taxon>
        <taxon>Chordata</taxon>
        <taxon>Craniata</taxon>
        <taxon>Vertebrata</taxon>
        <taxon>Euteleostomi</taxon>
        <taxon>Actinopterygii</taxon>
        <taxon>Neopterygii</taxon>
        <taxon>Teleostei</taxon>
        <taxon>Protacanthopterygii</taxon>
        <taxon>Esociformes</taxon>
        <taxon>Esocidae</taxon>
        <taxon>Esox</taxon>
    </lineage>
</organism>
<name>A0AAY5JZU6_ESOLU</name>
<dbReference type="InterPro" id="IPR036397">
    <property type="entry name" value="RNaseH_sf"/>
</dbReference>
<dbReference type="Ensembl" id="ENSELUT00000104597.1">
    <property type="protein sequence ID" value="ENSELUP00000082041.1"/>
    <property type="gene ID" value="ENSELUG00000036475.1"/>
</dbReference>
<evidence type="ECO:0000313" key="1">
    <source>
        <dbReference type="Ensembl" id="ENSELUP00000082041.1"/>
    </source>
</evidence>
<dbReference type="GeneTree" id="ENSGT01150000286914"/>
<proteinExistence type="predicted"/>
<dbReference type="Proteomes" id="UP000265140">
    <property type="component" value="Chromosome 11"/>
</dbReference>
<dbReference type="Gene3D" id="3.30.420.10">
    <property type="entry name" value="Ribonuclease H-like superfamily/Ribonuclease H"/>
    <property type="match status" value="1"/>
</dbReference>
<accession>A0AAY5JZU6</accession>
<dbReference type="GO" id="GO:0003676">
    <property type="term" value="F:nucleic acid binding"/>
    <property type="evidence" value="ECO:0007669"/>
    <property type="project" value="InterPro"/>
</dbReference>